<dbReference type="SUPFAM" id="SSF51182">
    <property type="entry name" value="RmlC-like cupins"/>
    <property type="match status" value="1"/>
</dbReference>
<sequence>MLLKKASERDFAPTDYADVERALFRNKDTGGRSSVVRMREGTRVPRHVHLGSEEVVVLAGRVRIGGTEMEAGDYLYTEPGEEHDVLALTDALVFVSSEKATPVVE</sequence>
<dbReference type="EMBL" id="CP025682">
    <property type="protein sequence ID" value="AUN94467.1"/>
    <property type="molecule type" value="Genomic_DNA"/>
</dbReference>
<dbReference type="RefSeq" id="WP_102246537.1">
    <property type="nucleotide sequence ID" value="NZ_CP025682.1"/>
</dbReference>
<evidence type="ECO:0000313" key="2">
    <source>
        <dbReference type="EMBL" id="AUN94467.1"/>
    </source>
</evidence>
<organism evidence="2 3">
    <name type="scientific">Pseudazoarcus pumilus</name>
    <dbReference type="NCBI Taxonomy" id="2067960"/>
    <lineage>
        <taxon>Bacteria</taxon>
        <taxon>Pseudomonadati</taxon>
        <taxon>Pseudomonadota</taxon>
        <taxon>Betaproteobacteria</taxon>
        <taxon>Rhodocyclales</taxon>
        <taxon>Zoogloeaceae</taxon>
        <taxon>Pseudazoarcus</taxon>
    </lineage>
</organism>
<dbReference type="InterPro" id="IPR025979">
    <property type="entry name" value="ChrR-like_cupin_dom"/>
</dbReference>
<dbReference type="AlphaFoldDB" id="A0A2I6S5D9"/>
<gene>
    <name evidence="2" type="ORF">C0099_05630</name>
</gene>
<dbReference type="InterPro" id="IPR014710">
    <property type="entry name" value="RmlC-like_jellyroll"/>
</dbReference>
<evidence type="ECO:0000313" key="3">
    <source>
        <dbReference type="Proteomes" id="UP000242205"/>
    </source>
</evidence>
<keyword evidence="3" id="KW-1185">Reference proteome</keyword>
<accession>A0A2I6S5D9</accession>
<protein>
    <recommendedName>
        <fullName evidence="1">ChrR-like cupin domain-containing protein</fullName>
    </recommendedName>
</protein>
<dbReference type="OrthoDB" id="345639at2"/>
<dbReference type="Gene3D" id="2.60.120.10">
    <property type="entry name" value="Jelly Rolls"/>
    <property type="match status" value="1"/>
</dbReference>
<dbReference type="Proteomes" id="UP000242205">
    <property type="component" value="Chromosome"/>
</dbReference>
<dbReference type="KEGG" id="atw:C0099_05630"/>
<feature type="domain" description="ChrR-like cupin" evidence="1">
    <location>
        <begin position="10"/>
        <end position="95"/>
    </location>
</feature>
<evidence type="ECO:0000259" key="1">
    <source>
        <dbReference type="Pfam" id="PF12973"/>
    </source>
</evidence>
<proteinExistence type="predicted"/>
<reference evidence="2 3" key="1">
    <citation type="submission" date="2018-01" db="EMBL/GenBank/DDBJ databases">
        <authorList>
            <person name="Fu G.-Y."/>
        </authorList>
    </citation>
    <scope>NUCLEOTIDE SEQUENCE [LARGE SCALE GENOMIC DNA]</scope>
    <source>
        <strain evidence="2 3">SY39</strain>
    </source>
</reference>
<dbReference type="InterPro" id="IPR011051">
    <property type="entry name" value="RmlC_Cupin_sf"/>
</dbReference>
<name>A0A2I6S5D9_9RHOO</name>
<dbReference type="Pfam" id="PF12973">
    <property type="entry name" value="Cupin_7"/>
    <property type="match status" value="1"/>
</dbReference>